<evidence type="ECO:0000259" key="1">
    <source>
        <dbReference type="Pfam" id="PF13924"/>
    </source>
</evidence>
<sequence length="142" mass="16111">MVLDQILGSWKLSSFIYEAEDGSSFYPYGKEATGIIIYDQSGYMSAVITRTDRPRLSTEDFGLLPDKEKLALAKGFMTYTGKYEILSDRILHNIEIAYIPNWVGTTFVRFPSFEDSKLVLATPPISLRGKSFTGYLVWEKSQ</sequence>
<dbReference type="EMBL" id="LNQE01001881">
    <property type="protein sequence ID" value="KUG03451.1"/>
    <property type="molecule type" value="Genomic_DNA"/>
</dbReference>
<dbReference type="InterPro" id="IPR024311">
    <property type="entry name" value="Lipocalin-like"/>
</dbReference>
<feature type="domain" description="Lipocalin-like" evidence="1">
    <location>
        <begin position="8"/>
        <end position="140"/>
    </location>
</feature>
<organism evidence="2">
    <name type="scientific">hydrocarbon metagenome</name>
    <dbReference type="NCBI Taxonomy" id="938273"/>
    <lineage>
        <taxon>unclassified sequences</taxon>
        <taxon>metagenomes</taxon>
        <taxon>ecological metagenomes</taxon>
    </lineage>
</organism>
<accession>A0A0W8E496</accession>
<dbReference type="Pfam" id="PF13924">
    <property type="entry name" value="Lipocalin_5"/>
    <property type="match status" value="1"/>
</dbReference>
<protein>
    <recommendedName>
        <fullName evidence="1">Lipocalin-like domain-containing protein</fullName>
    </recommendedName>
</protein>
<evidence type="ECO:0000313" key="2">
    <source>
        <dbReference type="EMBL" id="KUG03451.1"/>
    </source>
</evidence>
<dbReference type="AlphaFoldDB" id="A0A0W8E496"/>
<name>A0A0W8E496_9ZZZZ</name>
<reference evidence="2" key="1">
    <citation type="journal article" date="2015" name="Proc. Natl. Acad. Sci. U.S.A.">
        <title>Networks of energetic and metabolic interactions define dynamics in microbial communities.</title>
        <authorList>
            <person name="Embree M."/>
            <person name="Liu J.K."/>
            <person name="Al-Bassam M.M."/>
            <person name="Zengler K."/>
        </authorList>
    </citation>
    <scope>NUCLEOTIDE SEQUENCE</scope>
</reference>
<comment type="caution">
    <text evidence="2">The sequence shown here is derived from an EMBL/GenBank/DDBJ whole genome shotgun (WGS) entry which is preliminary data.</text>
</comment>
<proteinExistence type="predicted"/>
<gene>
    <name evidence="2" type="ORF">ASZ90_019153</name>
</gene>